<dbReference type="GO" id="GO:0005615">
    <property type="term" value="C:extracellular space"/>
    <property type="evidence" value="ECO:0007669"/>
    <property type="project" value="UniProtKB-KW"/>
</dbReference>
<feature type="domain" description="Chemokine interleukin-8-like" evidence="2">
    <location>
        <begin position="66"/>
        <end position="126"/>
    </location>
</feature>
<dbReference type="GO" id="GO:0008009">
    <property type="term" value="F:chemokine activity"/>
    <property type="evidence" value="ECO:0007669"/>
    <property type="project" value="InterPro"/>
</dbReference>
<keyword evidence="1" id="KW-0202">Cytokine</keyword>
<reference evidence="4" key="2">
    <citation type="submission" date="2023-03" db="EMBL/GenBank/DDBJ databases">
        <authorList>
            <consortium name="Wellcome Sanger Institute Data Sharing"/>
        </authorList>
    </citation>
    <scope>NUCLEOTIDE SEQUENCE [LARGE SCALE GENOMIC DNA]</scope>
</reference>
<dbReference type="GeneTree" id="ENSGT01030000234847"/>
<protein>
    <recommendedName>
        <fullName evidence="2">Chemokine interleukin-8-like domain-containing protein</fullName>
    </recommendedName>
</protein>
<evidence type="ECO:0000259" key="2">
    <source>
        <dbReference type="SMART" id="SM00199"/>
    </source>
</evidence>
<dbReference type="Pfam" id="PF00048">
    <property type="entry name" value="IL8"/>
    <property type="match status" value="1"/>
</dbReference>
<dbReference type="PRINTS" id="PR00436">
    <property type="entry name" value="INTERLEUKIN8"/>
</dbReference>
<dbReference type="PANTHER" id="PTHR12015:SF198">
    <property type="entry name" value="PLATELET BASIC PROTEIN"/>
    <property type="match status" value="1"/>
</dbReference>
<dbReference type="InterPro" id="IPR001811">
    <property type="entry name" value="Chemokine_IL8-like_dom"/>
</dbReference>
<evidence type="ECO:0000256" key="1">
    <source>
        <dbReference type="ARBA" id="ARBA00022514"/>
    </source>
</evidence>
<proteinExistence type="predicted"/>
<dbReference type="SUPFAM" id="SSF54117">
    <property type="entry name" value="Interleukin 8-like chemokines"/>
    <property type="match status" value="1"/>
</dbReference>
<dbReference type="InterPro" id="IPR039809">
    <property type="entry name" value="Chemokine_b/g/d"/>
</dbReference>
<name>A0AAX7V8L9_ASTCA</name>
<dbReference type="Proteomes" id="UP000265100">
    <property type="component" value="Chromosome 3"/>
</dbReference>
<dbReference type="GO" id="GO:0006955">
    <property type="term" value="P:immune response"/>
    <property type="evidence" value="ECO:0007669"/>
    <property type="project" value="InterPro"/>
</dbReference>
<dbReference type="PRINTS" id="PR00437">
    <property type="entry name" value="SMALLCYTKCXC"/>
</dbReference>
<keyword evidence="4" id="KW-1185">Reference proteome</keyword>
<dbReference type="Gene3D" id="2.40.50.40">
    <property type="match status" value="1"/>
</dbReference>
<reference evidence="3" key="3">
    <citation type="submission" date="2025-08" db="UniProtKB">
        <authorList>
            <consortium name="Ensembl"/>
        </authorList>
    </citation>
    <scope>IDENTIFICATION</scope>
</reference>
<sequence length="126" mass="14046">MCITLKLVAVAGDALKPLSNKDASRERKHECEASLLEAAVFFCWFLIAFCELSISPLIPGCSVDIIPRCRCLKTSKSVKIALIAQLKLDEPRPYCNRREVIVTLKNGSERCLDPQSKTIIILLKTL</sequence>
<dbReference type="Ensembl" id="ENSACLT00000062196.1">
    <property type="protein sequence ID" value="ENSACLP00000072861.1"/>
    <property type="gene ID" value="ENSACLG00000035824.1"/>
</dbReference>
<organism evidence="3 4">
    <name type="scientific">Astatotilapia calliptera</name>
    <name type="common">Eastern happy</name>
    <name type="synonym">Chromis callipterus</name>
    <dbReference type="NCBI Taxonomy" id="8154"/>
    <lineage>
        <taxon>Eukaryota</taxon>
        <taxon>Metazoa</taxon>
        <taxon>Chordata</taxon>
        <taxon>Craniata</taxon>
        <taxon>Vertebrata</taxon>
        <taxon>Euteleostomi</taxon>
        <taxon>Actinopterygii</taxon>
        <taxon>Neopterygii</taxon>
        <taxon>Teleostei</taxon>
        <taxon>Neoteleostei</taxon>
        <taxon>Acanthomorphata</taxon>
        <taxon>Ovalentaria</taxon>
        <taxon>Cichlomorphae</taxon>
        <taxon>Cichliformes</taxon>
        <taxon>Cichlidae</taxon>
        <taxon>African cichlids</taxon>
        <taxon>Pseudocrenilabrinae</taxon>
        <taxon>Haplochromini</taxon>
        <taxon>Astatotilapia</taxon>
    </lineage>
</organism>
<reference evidence="3 4" key="1">
    <citation type="submission" date="2018-05" db="EMBL/GenBank/DDBJ databases">
        <authorList>
            <person name="Datahose"/>
        </authorList>
    </citation>
    <scope>NUCLEOTIDE SEQUENCE</scope>
</reference>
<dbReference type="SMART" id="SM00199">
    <property type="entry name" value="SCY"/>
    <property type="match status" value="1"/>
</dbReference>
<dbReference type="PANTHER" id="PTHR12015">
    <property type="entry name" value="SMALL INDUCIBLE CYTOKINE A"/>
    <property type="match status" value="1"/>
</dbReference>
<evidence type="ECO:0000313" key="4">
    <source>
        <dbReference type="Proteomes" id="UP000265100"/>
    </source>
</evidence>
<dbReference type="InterPro" id="IPR001089">
    <property type="entry name" value="Chemokine_CXC"/>
</dbReference>
<reference evidence="3" key="4">
    <citation type="submission" date="2025-09" db="UniProtKB">
        <authorList>
            <consortium name="Ensembl"/>
        </authorList>
    </citation>
    <scope>IDENTIFICATION</scope>
</reference>
<dbReference type="AlphaFoldDB" id="A0AAX7V8L9"/>
<evidence type="ECO:0000313" key="3">
    <source>
        <dbReference type="Ensembl" id="ENSACLP00000072861.1"/>
    </source>
</evidence>
<accession>A0AAX7V8L9</accession>
<dbReference type="InterPro" id="IPR036048">
    <property type="entry name" value="Interleukin_8-like_sf"/>
</dbReference>